<proteinExistence type="predicted"/>
<sequence length="182" mass="20257">MIRIDVNIDDDQLVEGLAALARQGEDASPIMRGLAGIMRSAAEDAFDLERDPVTGAAWPPLNAAYKKKRYEDGYTGKILSRTGRMQQTLSVRYGRDFALVGVSAPYAAAHQFGARTRAHIIRARFKKALSFYGRNGRQILRKAVHHPGSVIPPRPFLGVGEDHKTEMRRLIVRHLRKAVRGA</sequence>
<comment type="caution">
    <text evidence="1">The sequence shown here is derived from an EMBL/GenBank/DDBJ whole genome shotgun (WGS) entry which is preliminary data.</text>
</comment>
<dbReference type="RefSeq" id="WP_006005585.1">
    <property type="nucleotide sequence ID" value="NZ_DS996355.1"/>
</dbReference>
<reference evidence="1 2" key="1">
    <citation type="submission" date="2008-10" db="EMBL/GenBank/DDBJ databases">
        <title>Draft genome sequence of Desulvovibrio piger (ATCC 29098).</title>
        <authorList>
            <person name="Sudarsanam P."/>
            <person name="Ley R."/>
            <person name="Guruge J."/>
            <person name="Turnbaugh P.J."/>
            <person name="Mahowald M."/>
            <person name="Liep D."/>
            <person name="Gordon J."/>
        </authorList>
    </citation>
    <scope>NUCLEOTIDE SEQUENCE [LARGE SCALE GENOMIC DNA]</scope>
    <source>
        <strain evidence="1 2">ATCC 29098</strain>
    </source>
</reference>
<dbReference type="Pfam" id="PF05069">
    <property type="entry name" value="Phage_tail_S"/>
    <property type="match status" value="1"/>
</dbReference>
<accession>B6WSS3</accession>
<reference evidence="1 2" key="2">
    <citation type="submission" date="2008-10" db="EMBL/GenBank/DDBJ databases">
        <authorList>
            <person name="Fulton L."/>
            <person name="Clifton S."/>
            <person name="Fulton B."/>
            <person name="Xu J."/>
            <person name="Minx P."/>
            <person name="Pepin K.H."/>
            <person name="Johnson M."/>
            <person name="Bhonagiri V."/>
            <person name="Nash W.E."/>
            <person name="Mardis E.R."/>
            <person name="Wilson R.K."/>
        </authorList>
    </citation>
    <scope>NUCLEOTIDE SEQUENCE [LARGE SCALE GENOMIC DNA]</scope>
    <source>
        <strain evidence="1 2">ATCC 29098</strain>
    </source>
</reference>
<dbReference type="NCBIfam" id="TIGR01635">
    <property type="entry name" value="tail_comp_S"/>
    <property type="match status" value="1"/>
</dbReference>
<dbReference type="AlphaFoldDB" id="B6WSS3"/>
<dbReference type="Proteomes" id="UP000003676">
    <property type="component" value="Unassembled WGS sequence"/>
</dbReference>
<organism evidence="1 2">
    <name type="scientific">Desulfovibrio piger ATCC 29098</name>
    <dbReference type="NCBI Taxonomy" id="411464"/>
    <lineage>
        <taxon>Bacteria</taxon>
        <taxon>Pseudomonadati</taxon>
        <taxon>Thermodesulfobacteriota</taxon>
        <taxon>Desulfovibrionia</taxon>
        <taxon>Desulfovibrionales</taxon>
        <taxon>Desulfovibrionaceae</taxon>
        <taxon>Desulfovibrio</taxon>
    </lineage>
</organism>
<dbReference type="EMBL" id="ABXU01000029">
    <property type="protein sequence ID" value="EEB33835.1"/>
    <property type="molecule type" value="Genomic_DNA"/>
</dbReference>
<dbReference type="eggNOG" id="COG5005">
    <property type="taxonomic scope" value="Bacteria"/>
</dbReference>
<evidence type="ECO:0000313" key="1">
    <source>
        <dbReference type="EMBL" id="EEB33835.1"/>
    </source>
</evidence>
<protein>
    <submittedName>
        <fullName evidence="1">Phage virion morphogenesis protein</fullName>
    </submittedName>
</protein>
<dbReference type="HOGENOM" id="CLU_117141_0_1_7"/>
<gene>
    <name evidence="1" type="ORF">DESPIG_01125</name>
</gene>
<dbReference type="OrthoDB" id="2081253at2"/>
<name>B6WSS3_9BACT</name>
<evidence type="ECO:0000313" key="2">
    <source>
        <dbReference type="Proteomes" id="UP000003676"/>
    </source>
</evidence>
<dbReference type="InterPro" id="IPR006522">
    <property type="entry name" value="Phage_virion_morphogenesis"/>
</dbReference>